<organism evidence="2 3">
    <name type="scientific">Candidatus Nomurabacteria bacterium RIFCSPHIGHO2_01_FULL_40_20</name>
    <dbReference type="NCBI Taxonomy" id="1801738"/>
    <lineage>
        <taxon>Bacteria</taxon>
        <taxon>Candidatus Nomuraibacteriota</taxon>
    </lineage>
</organism>
<dbReference type="Proteomes" id="UP000178985">
    <property type="component" value="Unassembled WGS sequence"/>
</dbReference>
<feature type="transmembrane region" description="Helical" evidence="1">
    <location>
        <begin position="124"/>
        <end position="143"/>
    </location>
</feature>
<evidence type="ECO:0000313" key="3">
    <source>
        <dbReference type="Proteomes" id="UP000178985"/>
    </source>
</evidence>
<accession>A0A1F6V2G5</accession>
<keyword evidence="1" id="KW-1133">Transmembrane helix</keyword>
<feature type="transmembrane region" description="Helical" evidence="1">
    <location>
        <begin position="6"/>
        <end position="25"/>
    </location>
</feature>
<dbReference type="Pfam" id="PF10688">
    <property type="entry name" value="Imp-YgjV"/>
    <property type="match status" value="1"/>
</dbReference>
<keyword evidence="1" id="KW-0812">Transmembrane</keyword>
<proteinExistence type="predicted"/>
<feature type="transmembrane region" description="Helical" evidence="1">
    <location>
        <begin position="149"/>
        <end position="167"/>
    </location>
</feature>
<dbReference type="AlphaFoldDB" id="A0A1F6V2G5"/>
<gene>
    <name evidence="2" type="ORF">A2733_02100</name>
</gene>
<dbReference type="EMBL" id="MFTO01000013">
    <property type="protein sequence ID" value="OGI63739.1"/>
    <property type="molecule type" value="Genomic_DNA"/>
</dbReference>
<evidence type="ECO:0008006" key="4">
    <source>
        <dbReference type="Google" id="ProtNLM"/>
    </source>
</evidence>
<reference evidence="2 3" key="1">
    <citation type="journal article" date="2016" name="Nat. Commun.">
        <title>Thousands of microbial genomes shed light on interconnected biogeochemical processes in an aquifer system.</title>
        <authorList>
            <person name="Anantharaman K."/>
            <person name="Brown C.T."/>
            <person name="Hug L.A."/>
            <person name="Sharon I."/>
            <person name="Castelle C.J."/>
            <person name="Probst A.J."/>
            <person name="Thomas B.C."/>
            <person name="Singh A."/>
            <person name="Wilkins M.J."/>
            <person name="Karaoz U."/>
            <person name="Brodie E.L."/>
            <person name="Williams K.H."/>
            <person name="Hubbard S.S."/>
            <person name="Banfield J.F."/>
        </authorList>
    </citation>
    <scope>NUCLEOTIDE SEQUENCE [LARGE SCALE GENOMIC DNA]</scope>
</reference>
<evidence type="ECO:0000313" key="2">
    <source>
        <dbReference type="EMBL" id="OGI63739.1"/>
    </source>
</evidence>
<feature type="transmembrane region" description="Helical" evidence="1">
    <location>
        <begin position="82"/>
        <end position="112"/>
    </location>
</feature>
<evidence type="ECO:0000256" key="1">
    <source>
        <dbReference type="SAM" id="Phobius"/>
    </source>
</evidence>
<name>A0A1F6V2G5_9BACT</name>
<comment type="caution">
    <text evidence="2">The sequence shown here is derived from an EMBL/GenBank/DDBJ whole genome shotgun (WGS) entry which is preliminary data.</text>
</comment>
<dbReference type="InterPro" id="IPR019629">
    <property type="entry name" value="Uncharacterised_HI1736/YgjV"/>
</dbReference>
<sequence>MGDMTFWITQGLGFIGLVFIILSFQGKTRTQILKKQMFSTIFFTVHFAMLGAFTGATMNIVAGVRNFVFEKKDKKRWASSPWWVVVFILFAGVLLSLSWQGLISLLPFFGIVVGTYARWRDNPFLIRIFSLVGSGLWFVYSIVMVSYPGIVTEVFVMSSILMGIWQVDMKKEKL</sequence>
<feature type="transmembrane region" description="Helical" evidence="1">
    <location>
        <begin position="37"/>
        <end position="62"/>
    </location>
</feature>
<protein>
    <recommendedName>
        <fullName evidence="4">YgjV family protein</fullName>
    </recommendedName>
</protein>
<keyword evidence="1" id="KW-0472">Membrane</keyword>